<protein>
    <submittedName>
        <fullName evidence="1">Uncharacterized protein</fullName>
    </submittedName>
</protein>
<dbReference type="EMBL" id="CU468135">
    <property type="protein sequence ID" value="CAO96738.1"/>
    <property type="molecule type" value="Genomic_DNA"/>
</dbReference>
<dbReference type="KEGG" id="eta:ETA_16920"/>
<dbReference type="eggNOG" id="COG0515">
    <property type="taxonomic scope" value="Bacteria"/>
</dbReference>
<evidence type="ECO:0000313" key="2">
    <source>
        <dbReference type="Proteomes" id="UP000001726"/>
    </source>
</evidence>
<accession>B2VKK8</accession>
<name>B2VKK8_ERWT9</name>
<dbReference type="AlphaFoldDB" id="B2VKK8"/>
<proteinExistence type="predicted"/>
<dbReference type="STRING" id="465817.ETA_16920"/>
<dbReference type="HOGENOM" id="CLU_638626_0_0_6"/>
<dbReference type="RefSeq" id="WP_012441431.1">
    <property type="nucleotide sequence ID" value="NC_010694.1"/>
</dbReference>
<evidence type="ECO:0000313" key="1">
    <source>
        <dbReference type="EMBL" id="CAO96738.1"/>
    </source>
</evidence>
<dbReference type="Proteomes" id="UP000001726">
    <property type="component" value="Chromosome"/>
</dbReference>
<keyword evidence="2" id="KW-1185">Reference proteome</keyword>
<organism evidence="1 2">
    <name type="scientific">Erwinia tasmaniensis (strain DSM 17950 / CFBP 7177 / CIP 109463 / NCPPB 4357 / Et1/99)</name>
    <dbReference type="NCBI Taxonomy" id="465817"/>
    <lineage>
        <taxon>Bacteria</taxon>
        <taxon>Pseudomonadati</taxon>
        <taxon>Pseudomonadota</taxon>
        <taxon>Gammaproteobacteria</taxon>
        <taxon>Enterobacterales</taxon>
        <taxon>Erwiniaceae</taxon>
        <taxon>Erwinia</taxon>
    </lineage>
</organism>
<dbReference type="OrthoDB" id="6522560at2"/>
<sequence length="354" mass="38918">MQGIILTRYSQYASQVARQVEIASDSESDIWFDARELVEIQQEWFDAEDQWPPVSCDNTEAYQTPLSEDFYRCFSQLSRILADAKQTEILSVGLGKLLPGLPINILSAAQSIYIAAVERKDIDIAVLQALGLASACLPDNINIISHLASFIRHTIAGYAEPWEADPLSVEDSSSLAGTLYTMLALSAVVARHWVNDADLPQRGLLRVPGFMANLLVRTRVYWTALDNLARSLCTTGWKPGFTIDTQIEVTHIPAKAGNGTNRFISAFSANSTANPEFYTGVTIDNLRQVALPPGNRPAASAHAAAVTWLKRASGISVLQNCHTVEKQISQRKNGLAVVTRTHFNTRCDATRTRT</sequence>
<reference evidence="1 2" key="1">
    <citation type="journal article" date="2008" name="Environ. Microbiol.">
        <title>The genome of Erwinia tasmaniensis strain Et1/99, a non-pathogenic bacterium in the genus Erwinia.</title>
        <authorList>
            <person name="Kube M."/>
            <person name="Migdoll A.M."/>
            <person name="Mueller I."/>
            <person name="Kuhl H."/>
            <person name="Beck A."/>
            <person name="Reinhardt R."/>
            <person name="Geider K."/>
        </authorList>
    </citation>
    <scope>NUCLEOTIDE SEQUENCE [LARGE SCALE GENOMIC DNA]</scope>
    <source>
        <strain evidence="2">DSM 17950 / CFBP 7177 / CIP 109463 / NCPPB 4357 / Et1/99</strain>
    </source>
</reference>
<gene>
    <name evidence="1" type="ordered locus">ETA_16920</name>
</gene>